<comment type="caution">
    <text evidence="1">The sequence shown here is derived from an EMBL/GenBank/DDBJ whole genome shotgun (WGS) entry which is preliminary data.</text>
</comment>
<proteinExistence type="predicted"/>
<protein>
    <submittedName>
        <fullName evidence="1">Uncharacterized protein</fullName>
    </submittedName>
</protein>
<dbReference type="Proteomes" id="UP000020218">
    <property type="component" value="Unassembled WGS sequence"/>
</dbReference>
<organism evidence="1 2">
    <name type="scientific">Candidatus Accumulibacter adjunctus</name>
    <dbReference type="NCBI Taxonomy" id="1454001"/>
    <lineage>
        <taxon>Bacteria</taxon>
        <taxon>Pseudomonadati</taxon>
        <taxon>Pseudomonadota</taxon>
        <taxon>Betaproteobacteria</taxon>
        <taxon>Candidatus Accumulibacter</taxon>
    </lineage>
</organism>
<sequence length="142" mass="15545">MPYTRALVAIVLAIVVAPWSLAQSSLKLPSGDDDYRELIEQPRSGPCERCGVVTAIRQQTHEGPRQRPPAPAIAPSLVTAPIIGTGSVVEDARQVNAPLLSYVVTVRYEDGTYAFIEQHDEPTVRKGDRVRVVDGRVELRSD</sequence>
<dbReference type="PATRIC" id="fig|1454001.3.peg.2808"/>
<evidence type="ECO:0000313" key="1">
    <source>
        <dbReference type="EMBL" id="EXI66012.1"/>
    </source>
</evidence>
<keyword evidence="2" id="KW-1185">Reference proteome</keyword>
<accession>A0A011NN07</accession>
<gene>
    <name evidence="1" type="ORF">AW08_02751</name>
</gene>
<evidence type="ECO:0000313" key="2">
    <source>
        <dbReference type="Proteomes" id="UP000020218"/>
    </source>
</evidence>
<dbReference type="EMBL" id="JFAX01000017">
    <property type="protein sequence ID" value="EXI66012.1"/>
    <property type="molecule type" value="Genomic_DNA"/>
</dbReference>
<reference evidence="1" key="1">
    <citation type="submission" date="2014-02" db="EMBL/GenBank/DDBJ databases">
        <title>Expanding our view of genomic diversity in Candidatus Accumulibacter clades.</title>
        <authorList>
            <person name="Skennerton C.T."/>
            <person name="Barr J.J."/>
            <person name="Slater F.R."/>
            <person name="Bond P.L."/>
            <person name="Tyson G.W."/>
        </authorList>
    </citation>
    <scope>NUCLEOTIDE SEQUENCE [LARGE SCALE GENOMIC DNA]</scope>
</reference>
<name>A0A011NN07_9PROT</name>
<dbReference type="AlphaFoldDB" id="A0A011NN07"/>
<dbReference type="STRING" id="1454001.AW08_02751"/>